<proteinExistence type="predicted"/>
<protein>
    <submittedName>
        <fullName evidence="1">Uncharacterized protein</fullName>
    </submittedName>
</protein>
<gene>
    <name evidence="1" type="ORF">AFERRID_19970</name>
</gene>
<name>A0A2Z6IJW7_ACIFI</name>
<dbReference type="Proteomes" id="UP000280188">
    <property type="component" value="Chromosome"/>
</dbReference>
<evidence type="ECO:0000313" key="1">
    <source>
        <dbReference type="EMBL" id="BBF65779.1"/>
    </source>
</evidence>
<dbReference type="KEGG" id="afj:AFERRID_19970"/>
<evidence type="ECO:0000313" key="2">
    <source>
        <dbReference type="Proteomes" id="UP000280188"/>
    </source>
</evidence>
<dbReference type="EMBL" id="AP018795">
    <property type="protein sequence ID" value="BBF65779.1"/>
    <property type="molecule type" value="Genomic_DNA"/>
</dbReference>
<reference evidence="1 2" key="1">
    <citation type="journal article" date="2018" name="Microbiol. Resour. Announc.">
        <title>Complete Genome Sequence of Acidithiobacillus ferridurans JCM 18981.</title>
        <authorList>
            <person name="Miyauchi T."/>
            <person name="Kouzuma A."/>
            <person name="Abe T."/>
            <person name="Watanabe K."/>
        </authorList>
    </citation>
    <scope>NUCLEOTIDE SEQUENCE [LARGE SCALE GENOMIC DNA]</scope>
    <source>
        <strain evidence="2">ATCC 33020 / DSM 29468 / JCM 18981 / 11Fe</strain>
    </source>
</reference>
<dbReference type="AlphaFoldDB" id="A0A2Z6IJW7"/>
<keyword evidence="2" id="KW-1185">Reference proteome</keyword>
<accession>A0A2Z6IJW7</accession>
<sequence length="75" mass="8333">MADPVNSGAALEIHHLETFWVAPVPDRDRCMHPGMPFVIWVLGSRLGSDARDRCAPLWDGIVEFYPVRVSSGTLI</sequence>
<organism evidence="1 2">
    <name type="scientific">Acidithiobacillus ferridurans</name>
    <dbReference type="NCBI Taxonomy" id="1232575"/>
    <lineage>
        <taxon>Bacteria</taxon>
        <taxon>Pseudomonadati</taxon>
        <taxon>Pseudomonadota</taxon>
        <taxon>Acidithiobacillia</taxon>
        <taxon>Acidithiobacillales</taxon>
        <taxon>Acidithiobacillaceae</taxon>
        <taxon>Acidithiobacillus</taxon>
    </lineage>
</organism>